<dbReference type="Gene3D" id="3.40.470.10">
    <property type="entry name" value="Uracil-DNA glycosylase-like domain"/>
    <property type="match status" value="1"/>
</dbReference>
<evidence type="ECO:0000256" key="7">
    <source>
        <dbReference type="ARBA" id="ARBA00022763"/>
    </source>
</evidence>
<dbReference type="InterPro" id="IPR051536">
    <property type="entry name" value="UDG_Type-4/5"/>
</dbReference>
<evidence type="ECO:0000256" key="4">
    <source>
        <dbReference type="ARBA" id="ARBA00019403"/>
    </source>
</evidence>
<dbReference type="GO" id="GO:0006281">
    <property type="term" value="P:DNA repair"/>
    <property type="evidence" value="ECO:0007669"/>
    <property type="project" value="UniProtKB-KW"/>
</dbReference>
<keyword evidence="7" id="KW-0227">DNA damage</keyword>
<dbReference type="InterPro" id="IPR036895">
    <property type="entry name" value="Uracil-DNA_glycosylase-like_sf"/>
</dbReference>
<evidence type="ECO:0000256" key="9">
    <source>
        <dbReference type="ARBA" id="ARBA00023004"/>
    </source>
</evidence>
<organism evidence="13 14">
    <name type="scientific">Melioribacter roseus (strain DSM 23840 / JCM 17771 / VKM B-2668 / P3M-2)</name>
    <dbReference type="NCBI Taxonomy" id="1191523"/>
    <lineage>
        <taxon>Bacteria</taxon>
        <taxon>Pseudomonadati</taxon>
        <taxon>Ignavibacteriota</taxon>
        <taxon>Ignavibacteria</taxon>
        <taxon>Ignavibacteriales</taxon>
        <taxon>Melioribacteraceae</taxon>
        <taxon>Melioribacter</taxon>
    </lineage>
</organism>
<keyword evidence="6" id="KW-0479">Metal-binding</keyword>
<name>I7A4Y3_MELRP</name>
<sequence>MSSLEKNLTEALKLQKEIFGDDLFILKEEKEEKIPEPEIKTTEKIEKNLNKNLFEEGFQKAETLEELDSLINTCTKCDLSKSRTKFVFGVGNPQARAMLIGEAPGADEDKQGEPFVGRAGKLLNDILKAIDLTRDDVFIANILKCRPPGNRDPLPSEMETCMPYLYKQIELINPKIVLCLGRVAANGLLNKKLSLSALRGNVYELNGIKVVVTYHPAALLRNPGWKKGCWEDVKKFKKLYDELN</sequence>
<evidence type="ECO:0000256" key="8">
    <source>
        <dbReference type="ARBA" id="ARBA00022801"/>
    </source>
</evidence>
<dbReference type="eggNOG" id="COG1573">
    <property type="taxonomic scope" value="Bacteria"/>
</dbReference>
<dbReference type="HOGENOM" id="CLU_044815_1_3_10"/>
<dbReference type="NCBIfam" id="TIGR00758">
    <property type="entry name" value="UDG_fam4"/>
    <property type="match status" value="1"/>
</dbReference>
<evidence type="ECO:0000256" key="6">
    <source>
        <dbReference type="ARBA" id="ARBA00022723"/>
    </source>
</evidence>
<dbReference type="EMBL" id="CP003557">
    <property type="protein sequence ID" value="AFN74931.1"/>
    <property type="molecule type" value="Genomic_DNA"/>
</dbReference>
<proteinExistence type="inferred from homology"/>
<dbReference type="SUPFAM" id="SSF52141">
    <property type="entry name" value="Uracil-DNA glycosylase-like"/>
    <property type="match status" value="1"/>
</dbReference>
<dbReference type="RefSeq" id="WP_014856365.1">
    <property type="nucleotide sequence ID" value="NC_018178.1"/>
</dbReference>
<dbReference type="STRING" id="1191523.MROS_1697"/>
<keyword evidence="10" id="KW-0411">Iron-sulfur</keyword>
<dbReference type="SMART" id="SM00987">
    <property type="entry name" value="UreE_C"/>
    <property type="match status" value="1"/>
</dbReference>
<keyword evidence="11" id="KW-0234">DNA repair</keyword>
<comment type="catalytic activity">
    <reaction evidence="1">
        <text>Hydrolyzes single-stranded DNA or mismatched double-stranded DNA and polynucleotides, releasing free uracil.</text>
        <dbReference type="EC" id="3.2.2.27"/>
    </reaction>
</comment>
<dbReference type="InterPro" id="IPR005273">
    <property type="entry name" value="Ura-DNA_glyco_family4"/>
</dbReference>
<dbReference type="SMART" id="SM00986">
    <property type="entry name" value="UDG"/>
    <property type="match status" value="1"/>
</dbReference>
<dbReference type="GO" id="GO:0004844">
    <property type="term" value="F:uracil DNA N-glycosylase activity"/>
    <property type="evidence" value="ECO:0007669"/>
    <property type="project" value="UniProtKB-EC"/>
</dbReference>
<dbReference type="PANTHER" id="PTHR33693:SF1">
    <property type="entry name" value="TYPE-4 URACIL-DNA GLYCOSYLASE"/>
    <property type="match status" value="1"/>
</dbReference>
<keyword evidence="9" id="KW-0408">Iron</keyword>
<dbReference type="GO" id="GO:0051539">
    <property type="term" value="F:4 iron, 4 sulfur cluster binding"/>
    <property type="evidence" value="ECO:0007669"/>
    <property type="project" value="UniProtKB-KW"/>
</dbReference>
<keyword evidence="5" id="KW-0004">4Fe-4S</keyword>
<accession>I7A4Y3</accession>
<dbReference type="EC" id="3.2.2.27" evidence="3"/>
<evidence type="ECO:0000259" key="12">
    <source>
        <dbReference type="SMART" id="SM00986"/>
    </source>
</evidence>
<evidence type="ECO:0000256" key="11">
    <source>
        <dbReference type="ARBA" id="ARBA00023204"/>
    </source>
</evidence>
<dbReference type="AlphaFoldDB" id="I7A4Y3"/>
<evidence type="ECO:0000256" key="5">
    <source>
        <dbReference type="ARBA" id="ARBA00022485"/>
    </source>
</evidence>
<reference evidence="13 14" key="1">
    <citation type="journal article" date="2013" name="PLoS ONE">
        <title>Genomic analysis of Melioribacter roseus, facultatively anaerobic organotrophic bacterium representing a novel deep lineage within Bacteriodetes/Chlorobi group.</title>
        <authorList>
            <person name="Kadnikov V.V."/>
            <person name="Mardanov A.V."/>
            <person name="Podosokorskaya O.A."/>
            <person name="Gavrilov S.N."/>
            <person name="Kublanov I.V."/>
            <person name="Beletsky A.V."/>
            <person name="Bonch-Osmolovskaya E.A."/>
            <person name="Ravin N.V."/>
        </authorList>
    </citation>
    <scope>NUCLEOTIDE SEQUENCE [LARGE SCALE GENOMIC DNA]</scope>
    <source>
        <strain evidence="14">JCM 17771 / P3M-2</strain>
    </source>
</reference>
<evidence type="ECO:0000313" key="14">
    <source>
        <dbReference type="Proteomes" id="UP000009011"/>
    </source>
</evidence>
<dbReference type="PATRIC" id="fig|1191523.3.peg.1798"/>
<feature type="domain" description="Uracil-DNA glycosylase-like" evidence="12">
    <location>
        <begin position="88"/>
        <end position="234"/>
    </location>
</feature>
<comment type="similarity">
    <text evidence="2">Belongs to the uracil-DNA glycosylase (UDG) superfamily. Type 4 (UDGa) family.</text>
</comment>
<evidence type="ECO:0000256" key="3">
    <source>
        <dbReference type="ARBA" id="ARBA00012030"/>
    </source>
</evidence>
<dbReference type="Pfam" id="PF03167">
    <property type="entry name" value="UDG"/>
    <property type="match status" value="1"/>
</dbReference>
<protein>
    <recommendedName>
        <fullName evidence="4">Type-4 uracil-DNA glycosylase</fullName>
        <ecNumber evidence="3">3.2.2.27</ecNumber>
    </recommendedName>
</protein>
<evidence type="ECO:0000256" key="1">
    <source>
        <dbReference type="ARBA" id="ARBA00001400"/>
    </source>
</evidence>
<dbReference type="OrthoDB" id="5290748at2"/>
<dbReference type="KEGG" id="mro:MROS_1697"/>
<evidence type="ECO:0000256" key="10">
    <source>
        <dbReference type="ARBA" id="ARBA00023014"/>
    </source>
</evidence>
<dbReference type="PANTHER" id="PTHR33693">
    <property type="entry name" value="TYPE-5 URACIL-DNA GLYCOSYLASE"/>
    <property type="match status" value="1"/>
</dbReference>
<keyword evidence="14" id="KW-1185">Reference proteome</keyword>
<gene>
    <name evidence="13" type="ordered locus">MROS_1697</name>
</gene>
<keyword evidence="8" id="KW-0378">Hydrolase</keyword>
<dbReference type="CDD" id="cd10030">
    <property type="entry name" value="UDG-F4_TTUDGA_SPO1dp_like"/>
    <property type="match status" value="1"/>
</dbReference>
<dbReference type="Proteomes" id="UP000009011">
    <property type="component" value="Chromosome"/>
</dbReference>
<dbReference type="InterPro" id="IPR005122">
    <property type="entry name" value="Uracil-DNA_glycosylase-like"/>
</dbReference>
<dbReference type="GO" id="GO:0046872">
    <property type="term" value="F:metal ion binding"/>
    <property type="evidence" value="ECO:0007669"/>
    <property type="project" value="UniProtKB-KW"/>
</dbReference>
<evidence type="ECO:0000256" key="2">
    <source>
        <dbReference type="ARBA" id="ARBA00006521"/>
    </source>
</evidence>
<evidence type="ECO:0000313" key="13">
    <source>
        <dbReference type="EMBL" id="AFN74931.1"/>
    </source>
</evidence>